<accession>A0ABV5U971</accession>
<comment type="caution">
    <text evidence="1">The sequence shown here is derived from an EMBL/GenBank/DDBJ whole genome shotgun (WGS) entry which is preliminary data.</text>
</comment>
<name>A0ABV5U971_9PSEU</name>
<keyword evidence="2" id="KW-1185">Reference proteome</keyword>
<proteinExistence type="predicted"/>
<evidence type="ECO:0000313" key="2">
    <source>
        <dbReference type="Proteomes" id="UP001589535"/>
    </source>
</evidence>
<protein>
    <submittedName>
        <fullName evidence="1">Major capsid protein</fullName>
    </submittedName>
</protein>
<reference evidence="1 2" key="1">
    <citation type="submission" date="2024-09" db="EMBL/GenBank/DDBJ databases">
        <authorList>
            <person name="Sun Q."/>
            <person name="Mori K."/>
        </authorList>
    </citation>
    <scope>NUCLEOTIDE SEQUENCE [LARGE SCALE GENOMIC DNA]</scope>
    <source>
        <strain evidence="1 2">JCM 13852</strain>
    </source>
</reference>
<dbReference type="NCBIfam" id="NF045672">
    <property type="entry name" value="MCP_gp7_epsi_15"/>
    <property type="match status" value="1"/>
</dbReference>
<dbReference type="Proteomes" id="UP001589535">
    <property type="component" value="Unassembled WGS sequence"/>
</dbReference>
<dbReference type="InterPro" id="IPR048813">
    <property type="entry name" value="GP7-like"/>
</dbReference>
<evidence type="ECO:0000313" key="1">
    <source>
        <dbReference type="EMBL" id="MFB9687699.1"/>
    </source>
</evidence>
<dbReference type="EMBL" id="JBHMBK010000021">
    <property type="protein sequence ID" value="MFB9687699.1"/>
    <property type="molecule type" value="Genomic_DNA"/>
</dbReference>
<dbReference type="RefSeq" id="WP_378198496.1">
    <property type="nucleotide sequence ID" value="NZ_JBHMBK010000021.1"/>
</dbReference>
<organism evidence="1 2">
    <name type="scientific">Amycolatopsis plumensis</name>
    <dbReference type="NCBI Taxonomy" id="236508"/>
    <lineage>
        <taxon>Bacteria</taxon>
        <taxon>Bacillati</taxon>
        <taxon>Actinomycetota</taxon>
        <taxon>Actinomycetes</taxon>
        <taxon>Pseudonocardiales</taxon>
        <taxon>Pseudonocardiaceae</taxon>
        <taxon>Amycolatopsis</taxon>
    </lineage>
</organism>
<sequence>MPVTLAQAQLNAAVDLDYAVIDNLRRSSWLFDQIVFDDTVTPGTGGASLQYGYTRLITAASAGFRAFNQEFVPGQATRAQATVNLKPLGGAYTLDRDLANLGPSSTNENTFQLQQLLASIPVRFARELLFGDTAVDPLGFDGLNKALAGTTTEVIPNSGTTAYADWTNATINTVDKAHDAMDLLDLFLSKVVPSRTGGMTGNDAGELPPGVKAIMGNTDSITRVKSIARRAGTYTESKDELGRQIKKYGDWVLVDLGDREDGSAPIVPIETRDPDGAGAGGNITGLTDLYAVTFGIDSLHGASKAGSQLLRTWLPDFSTAGAVKTGEVQLGPAAMVLKNTRSAAVLRNLKVR</sequence>
<gene>
    <name evidence="1" type="ORF">ACFFTO_26265</name>
</gene>